<protein>
    <submittedName>
        <fullName evidence="1">Rad21/Rec8-like family protein isoform 1</fullName>
    </submittedName>
</protein>
<reference evidence="1 2" key="1">
    <citation type="journal article" date="2015" name="Proc. Natl. Acad. Sci. U.S.A.">
        <title>The resurrection genome of Boea hygrometrica: A blueprint for survival of dehydration.</title>
        <authorList>
            <person name="Xiao L."/>
            <person name="Yang G."/>
            <person name="Zhang L."/>
            <person name="Yang X."/>
            <person name="Zhao S."/>
            <person name="Ji Z."/>
            <person name="Zhou Q."/>
            <person name="Hu M."/>
            <person name="Wang Y."/>
            <person name="Chen M."/>
            <person name="Xu Y."/>
            <person name="Jin H."/>
            <person name="Xiao X."/>
            <person name="Hu G."/>
            <person name="Bao F."/>
            <person name="Hu Y."/>
            <person name="Wan P."/>
            <person name="Li L."/>
            <person name="Deng X."/>
            <person name="Kuang T."/>
            <person name="Xiang C."/>
            <person name="Zhu J.K."/>
            <person name="Oliver M.J."/>
            <person name="He Y."/>
        </authorList>
    </citation>
    <scope>NUCLEOTIDE SEQUENCE [LARGE SCALE GENOMIC DNA]</scope>
    <source>
        <strain evidence="2">cv. XS01</strain>
    </source>
</reference>
<name>A0A2Z6ZSZ4_9LAMI</name>
<sequence>MVAGNVRVVSRTAARLVERRTALAGRMVALLCAAPREWLRDANVRRWTLLLRAKETKRAESLRDASAGSAPPCAAFCERWSPPHAKCCAHLRRLSLLLCATIDACWRYRATMAGRSVLLVARLPPRIFGGGGAAAGRRSGDVVTAGLISSRV</sequence>
<evidence type="ECO:0000313" key="1">
    <source>
        <dbReference type="EMBL" id="KZT76316.1"/>
    </source>
</evidence>
<proteinExistence type="predicted"/>
<dbReference type="AlphaFoldDB" id="A0A2Z6ZSZ4"/>
<dbReference type="EMBL" id="KV134059">
    <property type="protein sequence ID" value="KZT76316.1"/>
    <property type="molecule type" value="Genomic_DNA"/>
</dbReference>
<dbReference type="Proteomes" id="UP000250235">
    <property type="component" value="Unassembled WGS sequence"/>
</dbReference>
<keyword evidence="2" id="KW-1185">Reference proteome</keyword>
<accession>A0A2Z6ZSZ4</accession>
<evidence type="ECO:0000313" key="2">
    <source>
        <dbReference type="Proteomes" id="UP000250235"/>
    </source>
</evidence>
<gene>
    <name evidence="1" type="ORF">F511_46659</name>
</gene>
<organism evidence="1 2">
    <name type="scientific">Dorcoceras hygrometricum</name>
    <dbReference type="NCBI Taxonomy" id="472368"/>
    <lineage>
        <taxon>Eukaryota</taxon>
        <taxon>Viridiplantae</taxon>
        <taxon>Streptophyta</taxon>
        <taxon>Embryophyta</taxon>
        <taxon>Tracheophyta</taxon>
        <taxon>Spermatophyta</taxon>
        <taxon>Magnoliopsida</taxon>
        <taxon>eudicotyledons</taxon>
        <taxon>Gunneridae</taxon>
        <taxon>Pentapetalae</taxon>
        <taxon>asterids</taxon>
        <taxon>lamiids</taxon>
        <taxon>Lamiales</taxon>
        <taxon>Gesneriaceae</taxon>
        <taxon>Didymocarpoideae</taxon>
        <taxon>Trichosporeae</taxon>
        <taxon>Loxocarpinae</taxon>
        <taxon>Dorcoceras</taxon>
    </lineage>
</organism>